<comment type="subunit">
    <text evidence="9">Heterodimer with SLC30A5; form a functional zinc ion transmembrane transporter.</text>
</comment>
<dbReference type="SUPFAM" id="SSF161111">
    <property type="entry name" value="Cation efflux protein transmembrane domain-like"/>
    <property type="match status" value="1"/>
</dbReference>
<dbReference type="PANTHER" id="PTHR46531:SF1">
    <property type="entry name" value="ZINC TRANSPORTER 6"/>
    <property type="match status" value="1"/>
</dbReference>
<evidence type="ECO:0000313" key="15">
    <source>
        <dbReference type="Proteomes" id="UP001201980"/>
    </source>
</evidence>
<evidence type="ECO:0000256" key="12">
    <source>
        <dbReference type="SAM" id="Phobius"/>
    </source>
</evidence>
<keyword evidence="15" id="KW-1185">Reference proteome</keyword>
<evidence type="ECO:0000256" key="6">
    <source>
        <dbReference type="ARBA" id="ARBA00023034"/>
    </source>
</evidence>
<proteinExistence type="predicted"/>
<comment type="caution">
    <text evidence="14">The sequence shown here is derived from an EMBL/GenBank/DDBJ whole genome shotgun (WGS) entry which is preliminary data.</text>
</comment>
<feature type="transmembrane region" description="Helical" evidence="12">
    <location>
        <begin position="303"/>
        <end position="319"/>
    </location>
</feature>
<gene>
    <name evidence="14" type="ORF">MKZ38_000872</name>
</gene>
<dbReference type="GO" id="GO:0098771">
    <property type="term" value="P:inorganic ion homeostasis"/>
    <property type="evidence" value="ECO:0007669"/>
    <property type="project" value="UniProtKB-ARBA"/>
</dbReference>
<feature type="transmembrane region" description="Helical" evidence="12">
    <location>
        <begin position="254"/>
        <end position="273"/>
    </location>
</feature>
<evidence type="ECO:0000256" key="11">
    <source>
        <dbReference type="SAM" id="MobiDB-lite"/>
    </source>
</evidence>
<evidence type="ECO:0000256" key="4">
    <source>
        <dbReference type="ARBA" id="ARBA00022833"/>
    </source>
</evidence>
<evidence type="ECO:0000256" key="5">
    <source>
        <dbReference type="ARBA" id="ARBA00022989"/>
    </source>
</evidence>
<accession>A0AAD5RZC8</accession>
<feature type="transmembrane region" description="Helical" evidence="12">
    <location>
        <begin position="186"/>
        <end position="205"/>
    </location>
</feature>
<evidence type="ECO:0000313" key="14">
    <source>
        <dbReference type="EMBL" id="KAJ2906617.1"/>
    </source>
</evidence>
<evidence type="ECO:0000256" key="7">
    <source>
        <dbReference type="ARBA" id="ARBA00023065"/>
    </source>
</evidence>
<feature type="transmembrane region" description="Helical" evidence="12">
    <location>
        <begin position="347"/>
        <end position="370"/>
    </location>
</feature>
<dbReference type="Proteomes" id="UP001201980">
    <property type="component" value="Unassembled WGS sequence"/>
</dbReference>
<feature type="region of interest" description="Disordered" evidence="11">
    <location>
        <begin position="1"/>
        <end position="52"/>
    </location>
</feature>
<dbReference type="PANTHER" id="PTHR46531">
    <property type="entry name" value="ZINC TRANSPORTER 6"/>
    <property type="match status" value="1"/>
</dbReference>
<dbReference type="Pfam" id="PF01545">
    <property type="entry name" value="Cation_efflux"/>
    <property type="match status" value="1"/>
</dbReference>
<keyword evidence="2" id="KW-0813">Transport</keyword>
<dbReference type="EMBL" id="JAKWBI020000011">
    <property type="protein sequence ID" value="KAJ2906617.1"/>
    <property type="molecule type" value="Genomic_DNA"/>
</dbReference>
<evidence type="ECO:0000256" key="2">
    <source>
        <dbReference type="ARBA" id="ARBA00022448"/>
    </source>
</evidence>
<dbReference type="GO" id="GO:0030003">
    <property type="term" value="P:intracellular monoatomic cation homeostasis"/>
    <property type="evidence" value="ECO:0007669"/>
    <property type="project" value="UniProtKB-ARBA"/>
</dbReference>
<keyword evidence="8 12" id="KW-0472">Membrane</keyword>
<comment type="function">
    <text evidence="10">Has probably no intrinsic transporter activity but together with SLC30A5 forms a functional zinc ion:proton antiporter heterodimer, mediating zinc entry into the lumen of organelles along the secretory pathway. As part of that zinc ion:proton antiporter, contributes to zinc ion homeostasis within the early secretory pathway and regulates the activation and folding of enzymes like alkaline phosphatases and enzymes involved in phosphatidylinositol glycan anchor biosynthesis.</text>
</comment>
<feature type="transmembrane region" description="Helical" evidence="12">
    <location>
        <begin position="376"/>
        <end position="398"/>
    </location>
</feature>
<dbReference type="AlphaFoldDB" id="A0AAD5RZC8"/>
<dbReference type="GO" id="GO:0016020">
    <property type="term" value="C:membrane"/>
    <property type="evidence" value="ECO:0007669"/>
    <property type="project" value="InterPro"/>
</dbReference>
<evidence type="ECO:0000256" key="8">
    <source>
        <dbReference type="ARBA" id="ARBA00023136"/>
    </source>
</evidence>
<keyword evidence="3 12" id="KW-0812">Transmembrane</keyword>
<comment type="subcellular location">
    <subcellularLocation>
        <location evidence="1">Golgi apparatus</location>
        <location evidence="1">trans-Golgi network membrane</location>
        <topology evidence="1">Multi-pass membrane protein</topology>
    </subcellularLocation>
</comment>
<keyword evidence="4" id="KW-0862">Zinc</keyword>
<keyword evidence="5 12" id="KW-1133">Transmembrane helix</keyword>
<evidence type="ECO:0000256" key="1">
    <source>
        <dbReference type="ARBA" id="ARBA00004166"/>
    </source>
</evidence>
<dbReference type="InterPro" id="IPR027469">
    <property type="entry name" value="Cation_efflux_TMD_sf"/>
</dbReference>
<dbReference type="Gene3D" id="1.20.1510.10">
    <property type="entry name" value="Cation efflux protein transmembrane domain"/>
    <property type="match status" value="1"/>
</dbReference>
<dbReference type="InterPro" id="IPR058533">
    <property type="entry name" value="Cation_efflux_TM"/>
</dbReference>
<keyword evidence="6" id="KW-0333">Golgi apparatus</keyword>
<protein>
    <submittedName>
        <fullName evidence="14">Cation efflux family</fullName>
    </submittedName>
</protein>
<name>A0AAD5RZC8_9PEZI</name>
<dbReference type="GO" id="GO:0008324">
    <property type="term" value="F:monoatomic cation transmembrane transporter activity"/>
    <property type="evidence" value="ECO:0007669"/>
    <property type="project" value="InterPro"/>
</dbReference>
<dbReference type="GO" id="GO:0006829">
    <property type="term" value="P:zinc ion transport"/>
    <property type="evidence" value="ECO:0007669"/>
    <property type="project" value="TreeGrafter"/>
</dbReference>
<evidence type="ECO:0000256" key="10">
    <source>
        <dbReference type="ARBA" id="ARBA00045455"/>
    </source>
</evidence>
<feature type="transmembrane region" description="Helical" evidence="12">
    <location>
        <begin position="211"/>
        <end position="233"/>
    </location>
</feature>
<keyword evidence="7" id="KW-0406">Ion transport</keyword>
<feature type="compositionally biased region" description="Polar residues" evidence="11">
    <location>
        <begin position="9"/>
        <end position="20"/>
    </location>
</feature>
<reference evidence="14" key="1">
    <citation type="submission" date="2022-07" db="EMBL/GenBank/DDBJ databases">
        <title>Draft genome sequence of Zalerion maritima ATCC 34329, a (micro)plastics degrading marine fungus.</title>
        <authorList>
            <person name="Paco A."/>
            <person name="Goncalves M.F.M."/>
            <person name="Rocha-Santos T.A.P."/>
            <person name="Alves A."/>
        </authorList>
    </citation>
    <scope>NUCLEOTIDE SEQUENCE</scope>
    <source>
        <strain evidence="14">ATCC 34329</strain>
    </source>
</reference>
<evidence type="ECO:0000259" key="13">
    <source>
        <dbReference type="Pfam" id="PF01545"/>
    </source>
</evidence>
<evidence type="ECO:0000256" key="3">
    <source>
        <dbReference type="ARBA" id="ARBA00022692"/>
    </source>
</evidence>
<feature type="domain" description="Cation efflux protein transmembrane" evidence="13">
    <location>
        <begin position="196"/>
        <end position="398"/>
    </location>
</feature>
<sequence>MAAPPTPPTAQVDNVHNSLRQDSDYEDSPSFVFTVTNTEEEEGDDAAKRPQRCELENQSWETGLLDLHHSPPLTDALSDDCRSMAGKENEGASPTITTSPDFAAAATTSPVRNPFNFETKIISPGPVKPQLGQRRGHRYKHSSISTQHQIFQGPPSRPPLVLPASLPIPTFREAWKSMQKEQYHRVLWCLCHIGIAFFAFLSSQGSLAMTALSHLVLFDAASGLVTIGVDVLGNFEAWRRSSVRHPFGLERAEVLAGFAMSVFLLFGGFDLISHDAKHALESMGDHAPHHPHVERVGKGSVDFAALAAVLATLVSAYGMKNQARIARLLRVGYLAALPAVLRNPFHFLTLSFSGLLLLLPLLSMTVYSWVDRLVCLAIAGCMFVLGVRLTVAQGLMLLMSYSDYRGGAVSVSAAAKGQGEKENEKVDVVDSKGGVSAVMREIEGDSAVIRLDDAQFWQVHYGLGVASMKLCVSKSNSDDASLSKLRQRVSQLVQNRLGEGYGRGGGLRWDVTVEIITEDTS</sequence>
<dbReference type="InterPro" id="IPR052005">
    <property type="entry name" value="CDF_SLC30A"/>
</dbReference>
<organism evidence="14 15">
    <name type="scientific">Zalerion maritima</name>
    <dbReference type="NCBI Taxonomy" id="339359"/>
    <lineage>
        <taxon>Eukaryota</taxon>
        <taxon>Fungi</taxon>
        <taxon>Dikarya</taxon>
        <taxon>Ascomycota</taxon>
        <taxon>Pezizomycotina</taxon>
        <taxon>Sordariomycetes</taxon>
        <taxon>Lulworthiomycetidae</taxon>
        <taxon>Lulworthiales</taxon>
        <taxon>Lulworthiaceae</taxon>
        <taxon>Zalerion</taxon>
    </lineage>
</organism>
<dbReference type="GO" id="GO:0005794">
    <property type="term" value="C:Golgi apparatus"/>
    <property type="evidence" value="ECO:0007669"/>
    <property type="project" value="UniProtKB-SubCell"/>
</dbReference>
<evidence type="ECO:0000256" key="9">
    <source>
        <dbReference type="ARBA" id="ARBA00038600"/>
    </source>
</evidence>